<comment type="caution">
    <text evidence="2">The sequence shown here is derived from an EMBL/GenBank/DDBJ whole genome shotgun (WGS) entry which is preliminary data.</text>
</comment>
<proteinExistence type="predicted"/>
<evidence type="ECO:0000313" key="2">
    <source>
        <dbReference type="EMBL" id="MPM81454.1"/>
    </source>
</evidence>
<protein>
    <submittedName>
        <fullName evidence="2">Uncharacterized protein</fullName>
    </submittedName>
</protein>
<dbReference type="AlphaFoldDB" id="A0A645CWZ8"/>
<keyword evidence="1" id="KW-0472">Membrane</keyword>
<feature type="transmembrane region" description="Helical" evidence="1">
    <location>
        <begin position="27"/>
        <end position="47"/>
    </location>
</feature>
<reference evidence="2" key="1">
    <citation type="submission" date="2019-08" db="EMBL/GenBank/DDBJ databases">
        <authorList>
            <person name="Kucharzyk K."/>
            <person name="Murdoch R.W."/>
            <person name="Higgins S."/>
            <person name="Loffler F."/>
        </authorList>
    </citation>
    <scope>NUCLEOTIDE SEQUENCE</scope>
</reference>
<dbReference type="EMBL" id="VSSQ01030796">
    <property type="protein sequence ID" value="MPM81454.1"/>
    <property type="molecule type" value="Genomic_DNA"/>
</dbReference>
<sequence length="187" mass="21192">MYKNAFSNLYWGFFFTMLDFRIGHFDILPDIIGYILFFIGLSTLAYTNDYFRKAKTLSIPMIILSIPAIYENQISFNSVNFGTMLGFSLIIGIASLIIGILIVYDILQGVRELATHNGVREVAFEAEDRWVQFIWLQVAGVGTFLIIFIPFINLIYAIALLIAAIILTVNILKLMKKCGEQLESISL</sequence>
<organism evidence="2">
    <name type="scientific">bioreactor metagenome</name>
    <dbReference type="NCBI Taxonomy" id="1076179"/>
    <lineage>
        <taxon>unclassified sequences</taxon>
        <taxon>metagenomes</taxon>
        <taxon>ecological metagenomes</taxon>
    </lineage>
</organism>
<evidence type="ECO:0000256" key="1">
    <source>
        <dbReference type="SAM" id="Phobius"/>
    </source>
</evidence>
<keyword evidence="1" id="KW-1133">Transmembrane helix</keyword>
<accession>A0A645CWZ8</accession>
<feature type="transmembrane region" description="Helical" evidence="1">
    <location>
        <begin position="82"/>
        <end position="104"/>
    </location>
</feature>
<feature type="transmembrane region" description="Helical" evidence="1">
    <location>
        <begin position="155"/>
        <end position="172"/>
    </location>
</feature>
<keyword evidence="1" id="KW-0812">Transmembrane</keyword>
<name>A0A645CWZ8_9ZZZZ</name>
<gene>
    <name evidence="2" type="ORF">SDC9_128507</name>
</gene>